<dbReference type="AlphaFoldDB" id="A0A552WJT8"/>
<evidence type="ECO:0000256" key="2">
    <source>
        <dbReference type="PROSITE-ProRule" id="PRU00335"/>
    </source>
</evidence>
<dbReference type="Gene3D" id="1.10.10.60">
    <property type="entry name" value="Homeodomain-like"/>
    <property type="match status" value="1"/>
</dbReference>
<proteinExistence type="predicted"/>
<dbReference type="SUPFAM" id="SSF46689">
    <property type="entry name" value="Homeodomain-like"/>
    <property type="match status" value="1"/>
</dbReference>
<dbReference type="PRINTS" id="PR00455">
    <property type="entry name" value="HTHTETR"/>
</dbReference>
<dbReference type="Gene3D" id="1.10.357.10">
    <property type="entry name" value="Tetracycline Repressor, domain 2"/>
    <property type="match status" value="1"/>
</dbReference>
<protein>
    <submittedName>
        <fullName evidence="5">TetR/AcrR family transcriptional regulator</fullName>
    </submittedName>
</protein>
<dbReference type="GO" id="GO:0003700">
    <property type="term" value="F:DNA-binding transcription factor activity"/>
    <property type="evidence" value="ECO:0007669"/>
    <property type="project" value="TreeGrafter"/>
</dbReference>
<dbReference type="InterPro" id="IPR001647">
    <property type="entry name" value="HTH_TetR"/>
</dbReference>
<feature type="compositionally biased region" description="Low complexity" evidence="3">
    <location>
        <begin position="118"/>
        <end position="143"/>
    </location>
</feature>
<dbReference type="Pfam" id="PF17932">
    <property type="entry name" value="TetR_C_24"/>
    <property type="match status" value="1"/>
</dbReference>
<dbReference type="InterPro" id="IPR041490">
    <property type="entry name" value="KstR2_TetR_C"/>
</dbReference>
<feature type="compositionally biased region" description="Gly residues" evidence="3">
    <location>
        <begin position="1"/>
        <end position="20"/>
    </location>
</feature>
<feature type="DNA-binding region" description="H-T-H motif" evidence="2">
    <location>
        <begin position="65"/>
        <end position="84"/>
    </location>
</feature>
<evidence type="ECO:0000259" key="4">
    <source>
        <dbReference type="PROSITE" id="PS50977"/>
    </source>
</evidence>
<comment type="caution">
    <text evidence="5">The sequence shown here is derived from an EMBL/GenBank/DDBJ whole genome shotgun (WGS) entry which is preliminary data.</text>
</comment>
<evidence type="ECO:0000313" key="5">
    <source>
        <dbReference type="EMBL" id="TRW42949.1"/>
    </source>
</evidence>
<dbReference type="PROSITE" id="PS50977">
    <property type="entry name" value="HTH_TETR_2"/>
    <property type="match status" value="1"/>
</dbReference>
<sequence>MSPVPGVGGTPQPGGRGPAGGNRAAVGADRGTAGNGRVAATGTRREQILDAAADLFARKGFHGVPIDEIGAAVGITGPALYRHFAGKEAILAEMLVGISEQLLAGAQAQLGEDDGRSAAPDPADPANPANPADPADPADPAAQDPHHRAGLDAARATAVLIALVDRHIEFALDHPALITIQFRDLDALPAQDLATVRRLQRAYVGIWADLIRAARGGPPARTDDPHEATAMAHATFGLLNSTPHSARLGRAATARLLHRMALRALLAPDPPALD</sequence>
<feature type="domain" description="HTH tetR-type" evidence="4">
    <location>
        <begin position="42"/>
        <end position="102"/>
    </location>
</feature>
<reference evidence="5 6" key="1">
    <citation type="submission" date="2019-07" db="EMBL/GenBank/DDBJ databases">
        <title>Georgenia wutianyii sp. nov. and Georgenia *** sp. nov. isolated from plateau pika (Ochotona curzoniae) in the Qinghai-Tibet plateau of China.</title>
        <authorList>
            <person name="Tian Z."/>
        </authorList>
    </citation>
    <scope>NUCLEOTIDE SEQUENCE [LARGE SCALE GENOMIC DNA]</scope>
    <source>
        <strain evidence="5 6">Z446</strain>
    </source>
</reference>
<feature type="region of interest" description="Disordered" evidence="3">
    <location>
        <begin position="1"/>
        <end position="38"/>
    </location>
</feature>
<dbReference type="EMBL" id="VJXR01000118">
    <property type="protein sequence ID" value="TRW42949.1"/>
    <property type="molecule type" value="Genomic_DNA"/>
</dbReference>
<evidence type="ECO:0000313" key="6">
    <source>
        <dbReference type="Proteomes" id="UP000318693"/>
    </source>
</evidence>
<dbReference type="Proteomes" id="UP000318693">
    <property type="component" value="Unassembled WGS sequence"/>
</dbReference>
<evidence type="ECO:0000256" key="3">
    <source>
        <dbReference type="SAM" id="MobiDB-lite"/>
    </source>
</evidence>
<dbReference type="Pfam" id="PF00440">
    <property type="entry name" value="TetR_N"/>
    <property type="match status" value="1"/>
</dbReference>
<dbReference type="GO" id="GO:0000976">
    <property type="term" value="F:transcription cis-regulatory region binding"/>
    <property type="evidence" value="ECO:0007669"/>
    <property type="project" value="TreeGrafter"/>
</dbReference>
<evidence type="ECO:0000256" key="1">
    <source>
        <dbReference type="ARBA" id="ARBA00023125"/>
    </source>
</evidence>
<feature type="region of interest" description="Disordered" evidence="3">
    <location>
        <begin position="110"/>
        <end position="148"/>
    </location>
</feature>
<dbReference type="PANTHER" id="PTHR30055:SF237">
    <property type="entry name" value="TRANSCRIPTIONAL REPRESSOR MCE3R"/>
    <property type="match status" value="1"/>
</dbReference>
<dbReference type="InterPro" id="IPR009057">
    <property type="entry name" value="Homeodomain-like_sf"/>
</dbReference>
<dbReference type="PANTHER" id="PTHR30055">
    <property type="entry name" value="HTH-TYPE TRANSCRIPTIONAL REGULATOR RUTR"/>
    <property type="match status" value="1"/>
</dbReference>
<keyword evidence="1 2" id="KW-0238">DNA-binding</keyword>
<keyword evidence="6" id="KW-1185">Reference proteome</keyword>
<dbReference type="InterPro" id="IPR036271">
    <property type="entry name" value="Tet_transcr_reg_TetR-rel_C_sf"/>
</dbReference>
<dbReference type="InterPro" id="IPR050109">
    <property type="entry name" value="HTH-type_TetR-like_transc_reg"/>
</dbReference>
<dbReference type="SUPFAM" id="SSF48498">
    <property type="entry name" value="Tetracyclin repressor-like, C-terminal domain"/>
    <property type="match status" value="1"/>
</dbReference>
<organism evidence="5 6">
    <name type="scientific">Georgenia yuyongxinii</name>
    <dbReference type="NCBI Taxonomy" id="2589797"/>
    <lineage>
        <taxon>Bacteria</taxon>
        <taxon>Bacillati</taxon>
        <taxon>Actinomycetota</taxon>
        <taxon>Actinomycetes</taxon>
        <taxon>Micrococcales</taxon>
        <taxon>Bogoriellaceae</taxon>
        <taxon>Georgenia</taxon>
    </lineage>
</organism>
<dbReference type="RefSeq" id="WP_143420110.1">
    <property type="nucleotide sequence ID" value="NZ_VJXR01000118.1"/>
</dbReference>
<accession>A0A552WJT8</accession>
<gene>
    <name evidence="5" type="ORF">FJ693_19595</name>
</gene>
<name>A0A552WJT8_9MICO</name>